<evidence type="ECO:0000256" key="8">
    <source>
        <dbReference type="ARBA" id="ARBA00023214"/>
    </source>
</evidence>
<feature type="transmembrane region" description="Helical" evidence="11">
    <location>
        <begin position="93"/>
        <end position="114"/>
    </location>
</feature>
<evidence type="ECO:0000256" key="9">
    <source>
        <dbReference type="ARBA" id="ARBA00023303"/>
    </source>
</evidence>
<evidence type="ECO:0000256" key="5">
    <source>
        <dbReference type="ARBA" id="ARBA00023065"/>
    </source>
</evidence>
<keyword evidence="5" id="KW-0406">Ion transport</keyword>
<keyword evidence="8" id="KW-0868">Chloride</keyword>
<feature type="transmembrane region" description="Helical" evidence="11">
    <location>
        <begin position="263"/>
        <end position="281"/>
    </location>
</feature>
<keyword evidence="6 11" id="KW-0472">Membrane</keyword>
<evidence type="ECO:0000256" key="11">
    <source>
        <dbReference type="SAM" id="Phobius"/>
    </source>
</evidence>
<dbReference type="InterPro" id="IPR001807">
    <property type="entry name" value="ClC"/>
</dbReference>
<feature type="domain" description="CBS" evidence="13">
    <location>
        <begin position="546"/>
        <end position="609"/>
    </location>
</feature>
<feature type="transmembrane region" description="Helical" evidence="11">
    <location>
        <begin position="397"/>
        <end position="422"/>
    </location>
</feature>
<comment type="subcellular location">
    <subcellularLocation>
        <location evidence="1">Membrane</location>
        <topology evidence="1">Multi-pass membrane protein</topology>
    </subcellularLocation>
</comment>
<dbReference type="SMART" id="SM00116">
    <property type="entry name" value="CBS"/>
    <property type="match status" value="2"/>
</dbReference>
<dbReference type="PROSITE" id="PS51202">
    <property type="entry name" value="RCK_C"/>
    <property type="match status" value="1"/>
</dbReference>
<evidence type="ECO:0000256" key="7">
    <source>
        <dbReference type="ARBA" id="ARBA00023173"/>
    </source>
</evidence>
<accession>A0A402ADF1</accession>
<evidence type="ECO:0000259" key="12">
    <source>
        <dbReference type="PROSITE" id="PS51202"/>
    </source>
</evidence>
<feature type="transmembrane region" description="Helical" evidence="11">
    <location>
        <begin position="333"/>
        <end position="353"/>
    </location>
</feature>
<keyword evidence="9" id="KW-0407">Ion channel</keyword>
<evidence type="ECO:0000313" key="14">
    <source>
        <dbReference type="EMBL" id="GCE17116.1"/>
    </source>
</evidence>
<dbReference type="InterPro" id="IPR006037">
    <property type="entry name" value="RCK_C"/>
</dbReference>
<keyword evidence="4 11" id="KW-1133">Transmembrane helix</keyword>
<dbReference type="SUPFAM" id="SSF116726">
    <property type="entry name" value="TrkA C-terminal domain-like"/>
    <property type="match status" value="1"/>
</dbReference>
<dbReference type="InterPro" id="IPR036721">
    <property type="entry name" value="RCK_C_sf"/>
</dbReference>
<dbReference type="GO" id="GO:0034707">
    <property type="term" value="C:chloride channel complex"/>
    <property type="evidence" value="ECO:0007669"/>
    <property type="project" value="UniProtKB-KW"/>
</dbReference>
<feature type="domain" description="CBS" evidence="13">
    <location>
        <begin position="483"/>
        <end position="539"/>
    </location>
</feature>
<keyword evidence="15" id="KW-1185">Reference proteome</keyword>
<feature type="transmembrane region" description="Helical" evidence="11">
    <location>
        <begin position="365"/>
        <end position="385"/>
    </location>
</feature>
<dbReference type="PANTHER" id="PTHR43427">
    <property type="entry name" value="CHLORIDE CHANNEL PROTEIN CLC-E"/>
    <property type="match status" value="1"/>
</dbReference>
<dbReference type="AlphaFoldDB" id="A0A402ADF1"/>
<dbReference type="PANTHER" id="PTHR43427:SF6">
    <property type="entry name" value="CHLORIDE CHANNEL PROTEIN CLC-E"/>
    <property type="match status" value="1"/>
</dbReference>
<evidence type="ECO:0000256" key="10">
    <source>
        <dbReference type="PROSITE-ProRule" id="PRU00703"/>
    </source>
</evidence>
<organism evidence="14 15">
    <name type="scientific">Dictyobacter kobayashii</name>
    <dbReference type="NCBI Taxonomy" id="2014872"/>
    <lineage>
        <taxon>Bacteria</taxon>
        <taxon>Bacillati</taxon>
        <taxon>Chloroflexota</taxon>
        <taxon>Ktedonobacteria</taxon>
        <taxon>Ktedonobacterales</taxon>
        <taxon>Dictyobacteraceae</taxon>
        <taxon>Dictyobacter</taxon>
    </lineage>
</organism>
<dbReference type="SUPFAM" id="SSF81340">
    <property type="entry name" value="Clc chloride channel"/>
    <property type="match status" value="1"/>
</dbReference>
<evidence type="ECO:0000256" key="1">
    <source>
        <dbReference type="ARBA" id="ARBA00004141"/>
    </source>
</evidence>
<evidence type="ECO:0000256" key="4">
    <source>
        <dbReference type="ARBA" id="ARBA00022989"/>
    </source>
</evidence>
<dbReference type="GO" id="GO:0006813">
    <property type="term" value="P:potassium ion transport"/>
    <property type="evidence" value="ECO:0007669"/>
    <property type="project" value="InterPro"/>
</dbReference>
<dbReference type="InterPro" id="IPR050368">
    <property type="entry name" value="ClC-type_chloride_channel"/>
</dbReference>
<keyword evidence="10" id="KW-0129">CBS domain</keyword>
<dbReference type="PRINTS" id="PR00762">
    <property type="entry name" value="CLCHANNEL"/>
</dbReference>
<feature type="transmembrane region" description="Helical" evidence="11">
    <location>
        <begin position="429"/>
        <end position="447"/>
    </location>
</feature>
<evidence type="ECO:0000313" key="15">
    <source>
        <dbReference type="Proteomes" id="UP000287188"/>
    </source>
</evidence>
<dbReference type="Pfam" id="PF00654">
    <property type="entry name" value="Voltage_CLC"/>
    <property type="match status" value="1"/>
</dbReference>
<feature type="transmembrane region" description="Helical" evidence="11">
    <location>
        <begin position="34"/>
        <end position="56"/>
    </location>
</feature>
<dbReference type="InterPro" id="IPR046342">
    <property type="entry name" value="CBS_dom_sf"/>
</dbReference>
<evidence type="ECO:0000259" key="13">
    <source>
        <dbReference type="PROSITE" id="PS51371"/>
    </source>
</evidence>
<dbReference type="CDD" id="cd00400">
    <property type="entry name" value="Voltage_gated_ClC"/>
    <property type="match status" value="1"/>
</dbReference>
<dbReference type="InterPro" id="IPR000644">
    <property type="entry name" value="CBS_dom"/>
</dbReference>
<dbReference type="GO" id="GO:0005254">
    <property type="term" value="F:chloride channel activity"/>
    <property type="evidence" value="ECO:0007669"/>
    <property type="project" value="UniProtKB-KW"/>
</dbReference>
<dbReference type="CDD" id="cd02205">
    <property type="entry name" value="CBS_pair_SF"/>
    <property type="match status" value="1"/>
</dbReference>
<dbReference type="Gene3D" id="3.10.580.10">
    <property type="entry name" value="CBS-domain"/>
    <property type="match status" value="1"/>
</dbReference>
<evidence type="ECO:0000256" key="6">
    <source>
        <dbReference type="ARBA" id="ARBA00023136"/>
    </source>
</evidence>
<gene>
    <name evidence="14" type="ORF">KDK_09160</name>
</gene>
<dbReference type="FunFam" id="1.10.3080.10:FF:000018">
    <property type="entry name" value="Chloride transporter, ClC family"/>
    <property type="match status" value="1"/>
</dbReference>
<feature type="transmembrane region" description="Helical" evidence="11">
    <location>
        <begin position="187"/>
        <end position="212"/>
    </location>
</feature>
<proteinExistence type="predicted"/>
<dbReference type="Pfam" id="PF02080">
    <property type="entry name" value="TrkA_C"/>
    <property type="match status" value="1"/>
</dbReference>
<feature type="transmembrane region" description="Helical" evidence="11">
    <location>
        <begin position="302"/>
        <end position="327"/>
    </location>
</feature>
<dbReference type="Gene3D" id="3.30.70.1450">
    <property type="entry name" value="Regulator of K+ conductance, C-terminal domain"/>
    <property type="match status" value="1"/>
</dbReference>
<dbReference type="RefSeq" id="WP_126548862.1">
    <property type="nucleotide sequence ID" value="NZ_BIFS01000001.1"/>
</dbReference>
<feature type="domain" description="RCK C-terminal" evidence="12">
    <location>
        <begin position="607"/>
        <end position="690"/>
    </location>
</feature>
<dbReference type="PROSITE" id="PS51371">
    <property type="entry name" value="CBS"/>
    <property type="match status" value="2"/>
</dbReference>
<dbReference type="EMBL" id="BIFS01000001">
    <property type="protein sequence ID" value="GCE17116.1"/>
    <property type="molecule type" value="Genomic_DNA"/>
</dbReference>
<name>A0A402ADF1_9CHLR</name>
<protein>
    <submittedName>
        <fullName evidence="14">Chloride channel protein</fullName>
    </submittedName>
</protein>
<keyword evidence="3 11" id="KW-0812">Transmembrane</keyword>
<evidence type="ECO:0000256" key="3">
    <source>
        <dbReference type="ARBA" id="ARBA00022692"/>
    </source>
</evidence>
<keyword evidence="2" id="KW-0813">Transport</keyword>
<evidence type="ECO:0000256" key="2">
    <source>
        <dbReference type="ARBA" id="ARBA00022448"/>
    </source>
</evidence>
<dbReference type="Gene3D" id="1.10.3080.10">
    <property type="entry name" value="Clc chloride channel"/>
    <property type="match status" value="1"/>
</dbReference>
<dbReference type="InterPro" id="IPR014743">
    <property type="entry name" value="Cl-channel_core"/>
</dbReference>
<keyword evidence="7" id="KW-0869">Chloride channel</keyword>
<dbReference type="Pfam" id="PF00571">
    <property type="entry name" value="CBS"/>
    <property type="match status" value="2"/>
</dbReference>
<dbReference type="Proteomes" id="UP000287188">
    <property type="component" value="Unassembled WGS sequence"/>
</dbReference>
<comment type="caution">
    <text evidence="14">The sequence shown here is derived from an EMBL/GenBank/DDBJ whole genome shotgun (WGS) entry which is preliminary data.</text>
</comment>
<dbReference type="OrthoDB" id="9812438at2"/>
<feature type="transmembrane region" description="Helical" evidence="11">
    <location>
        <begin position="224"/>
        <end position="243"/>
    </location>
</feature>
<sequence length="701" mass="74399">MVPESTGSASFMRRLLRFSRLQRSFESPRYLLKWLVLSSLIGIVAGVGAIVFYMAIHYANHWFIEDLVGYVQPSPAGEGPTTVMSFWNSARPWLLPIITTLGGLVAGFIVFTWAPEAEGHGTDAAIKAFHEGTSIRARIPLIKLVASAITIGTGGSAGREGPAAQISAGFGSIMANLLHLDAQDRRIALATGMGAGIGSIFSAPLGGAILAAEILYKDDLEVEAIMPALIASIVGYSIFGAYSGWHTIFSVPADLAFSSPPQLLYYVVIGILCGLIGRLYARGFYGLTDRFHHLALPNWVKPALGGLLVGLIGLAIPQAIGMGYGWVQVSMGAGLLSLPLWVILLLPFVKILTTGLTVGSGGSGGIFGPGMVIGGMVGAAVWRLSYHVLPGLPAIPGPFVIVAMMALFGGIAHAPLAIMLMVAEMTGNLSLLAPAMIAVSISSILVGKDTIYMSQVNTKADSPAHRLQMSFPLLSTLTVHQAMAALKLCFSTTQTVADAEQMLADDVVSGAPVVDDEGNLQGVVTQADIQRIPLAERAERPIKEIMNTEVLTLDSYATLDEALEQLTSARVSWAPVIEHDPFTPERKILGILTAASIAQIYRKTLAKDSRRMRGVVEGTVMVEAKIEAQAPLVNKPLREAGIPAECLIVSIRRAGELIFPRGSSVIQAGDTVTFLVSPHAEERLQDYLANRLAAVPVLQAS</sequence>
<dbReference type="GO" id="GO:0008324">
    <property type="term" value="F:monoatomic cation transmembrane transporter activity"/>
    <property type="evidence" value="ECO:0007669"/>
    <property type="project" value="InterPro"/>
</dbReference>
<dbReference type="SUPFAM" id="SSF54631">
    <property type="entry name" value="CBS-domain pair"/>
    <property type="match status" value="1"/>
</dbReference>
<reference evidence="15" key="1">
    <citation type="submission" date="2018-12" db="EMBL/GenBank/DDBJ databases">
        <title>Tengunoibacter tsumagoiensis gen. nov., sp. nov., Dictyobacter kobayashii sp. nov., D. alpinus sp. nov., and D. joshuensis sp. nov. and description of Dictyobacteraceae fam. nov. within the order Ktedonobacterales isolated from Tengu-no-mugimeshi.</title>
        <authorList>
            <person name="Wang C.M."/>
            <person name="Zheng Y."/>
            <person name="Sakai Y."/>
            <person name="Toyoda A."/>
            <person name="Minakuchi Y."/>
            <person name="Abe K."/>
            <person name="Yokota A."/>
            <person name="Yabe S."/>
        </authorList>
    </citation>
    <scope>NUCLEOTIDE SEQUENCE [LARGE SCALE GENOMIC DNA]</scope>
    <source>
        <strain evidence="15">Uno11</strain>
    </source>
</reference>